<dbReference type="EMBL" id="BLXT01007525">
    <property type="protein sequence ID" value="GFO39895.1"/>
    <property type="molecule type" value="Genomic_DNA"/>
</dbReference>
<accession>A0AAV4D6Y5</accession>
<sequence length="101" mass="11349">MRSRSNRCPAKEVADAFVKDFDGLASKSFDMGILVDQHHVAVTLHVAVPMNWEGNFDFIKPLLVNNHEMPVPDDCPVFVLSSSAVTEQFACRLLFPLDLWC</sequence>
<evidence type="ECO:0000313" key="1">
    <source>
        <dbReference type="EMBL" id="GFO39895.1"/>
    </source>
</evidence>
<dbReference type="AlphaFoldDB" id="A0AAV4D6Y5"/>
<reference evidence="1 2" key="1">
    <citation type="journal article" date="2021" name="Elife">
        <title>Chloroplast acquisition without the gene transfer in kleptoplastic sea slugs, Plakobranchus ocellatus.</title>
        <authorList>
            <person name="Maeda T."/>
            <person name="Takahashi S."/>
            <person name="Yoshida T."/>
            <person name="Shimamura S."/>
            <person name="Takaki Y."/>
            <person name="Nagai Y."/>
            <person name="Toyoda A."/>
            <person name="Suzuki Y."/>
            <person name="Arimoto A."/>
            <person name="Ishii H."/>
            <person name="Satoh N."/>
            <person name="Nishiyama T."/>
            <person name="Hasebe M."/>
            <person name="Maruyama T."/>
            <person name="Minagawa J."/>
            <person name="Obokata J."/>
            <person name="Shigenobu S."/>
        </authorList>
    </citation>
    <scope>NUCLEOTIDE SEQUENCE [LARGE SCALE GENOMIC DNA]</scope>
</reference>
<protein>
    <submittedName>
        <fullName evidence="1">Uncharacterized protein</fullName>
    </submittedName>
</protein>
<evidence type="ECO:0000313" key="2">
    <source>
        <dbReference type="Proteomes" id="UP000735302"/>
    </source>
</evidence>
<organism evidence="1 2">
    <name type="scientific">Plakobranchus ocellatus</name>
    <dbReference type="NCBI Taxonomy" id="259542"/>
    <lineage>
        <taxon>Eukaryota</taxon>
        <taxon>Metazoa</taxon>
        <taxon>Spiralia</taxon>
        <taxon>Lophotrochozoa</taxon>
        <taxon>Mollusca</taxon>
        <taxon>Gastropoda</taxon>
        <taxon>Heterobranchia</taxon>
        <taxon>Euthyneura</taxon>
        <taxon>Panpulmonata</taxon>
        <taxon>Sacoglossa</taxon>
        <taxon>Placobranchoidea</taxon>
        <taxon>Plakobranchidae</taxon>
        <taxon>Plakobranchus</taxon>
    </lineage>
</organism>
<comment type="caution">
    <text evidence="1">The sequence shown here is derived from an EMBL/GenBank/DDBJ whole genome shotgun (WGS) entry which is preliminary data.</text>
</comment>
<gene>
    <name evidence="1" type="ORF">PoB_006640000</name>
</gene>
<dbReference type="Proteomes" id="UP000735302">
    <property type="component" value="Unassembled WGS sequence"/>
</dbReference>
<keyword evidence="2" id="KW-1185">Reference proteome</keyword>
<name>A0AAV4D6Y5_9GAST</name>
<proteinExistence type="predicted"/>